<evidence type="ECO:0000313" key="2">
    <source>
        <dbReference type="EMBL" id="EUA68923.1"/>
    </source>
</evidence>
<protein>
    <submittedName>
        <fullName evidence="2">Putative fatty acid hydroxylase</fullName>
    </submittedName>
</protein>
<name>X8DMI9_MYCXE</name>
<feature type="region of interest" description="Disordered" evidence="1">
    <location>
        <begin position="57"/>
        <end position="114"/>
    </location>
</feature>
<evidence type="ECO:0000256" key="1">
    <source>
        <dbReference type="SAM" id="MobiDB-lite"/>
    </source>
</evidence>
<reference evidence="2" key="1">
    <citation type="submission" date="2014-01" db="EMBL/GenBank/DDBJ databases">
        <authorList>
            <person name="Brown-Elliot B."/>
            <person name="Wallace R."/>
            <person name="Lenaerts A."/>
            <person name="Ordway D."/>
            <person name="DeGroote M.A."/>
            <person name="Parker T."/>
            <person name="Sizemore C."/>
            <person name="Tallon L.J."/>
            <person name="Sadzewicz L.K."/>
            <person name="Sengamalay N."/>
            <person name="Fraser C.M."/>
            <person name="Hine E."/>
            <person name="Shefchek K.A."/>
            <person name="Das S.P."/>
            <person name="Tettelin H."/>
        </authorList>
    </citation>
    <scope>NUCLEOTIDE SEQUENCE [LARGE SCALE GENOMIC DNA]</scope>
    <source>
        <strain evidence="2">4042</strain>
    </source>
</reference>
<sequence length="133" mass="15044">MALGLCYEWTHHLIHTDYKPKTSIYRAIWRNHRLHHFKNEHYWFTITTSGTADRVLRTYPDPATVPTSPTAKDLHASRSGGAARNQQRPARSRQNPVTDRGGGPKDAGLRNRLPHIGVRLSSVLQSGVGRSRQ</sequence>
<accession>X8DMI9</accession>
<proteinExistence type="predicted"/>
<dbReference type="EMBL" id="JAOB01000013">
    <property type="protein sequence ID" value="EUA68923.1"/>
    <property type="molecule type" value="Genomic_DNA"/>
</dbReference>
<gene>
    <name evidence="2" type="ORF">I553_2111</name>
</gene>
<organism evidence="2">
    <name type="scientific">Mycobacterium xenopi 4042</name>
    <dbReference type="NCBI Taxonomy" id="1299334"/>
    <lineage>
        <taxon>Bacteria</taxon>
        <taxon>Bacillati</taxon>
        <taxon>Actinomycetota</taxon>
        <taxon>Actinomycetes</taxon>
        <taxon>Mycobacteriales</taxon>
        <taxon>Mycobacteriaceae</taxon>
        <taxon>Mycobacterium</taxon>
    </lineage>
</organism>
<dbReference type="AlphaFoldDB" id="X8DMI9"/>
<feature type="compositionally biased region" description="Polar residues" evidence="1">
    <location>
        <begin position="84"/>
        <end position="97"/>
    </location>
</feature>
<comment type="caution">
    <text evidence="2">The sequence shown here is derived from an EMBL/GenBank/DDBJ whole genome shotgun (WGS) entry which is preliminary data.</text>
</comment>